<evidence type="ECO:0008006" key="4">
    <source>
        <dbReference type="Google" id="ProtNLM"/>
    </source>
</evidence>
<dbReference type="AlphaFoldDB" id="A0A4R6BEP9"/>
<dbReference type="EMBL" id="SCWA01000005">
    <property type="protein sequence ID" value="TDL98249.1"/>
    <property type="molecule type" value="Genomic_DNA"/>
</dbReference>
<evidence type="ECO:0000313" key="3">
    <source>
        <dbReference type="Proteomes" id="UP000295310"/>
    </source>
</evidence>
<feature type="transmembrane region" description="Helical" evidence="1">
    <location>
        <begin position="45"/>
        <end position="66"/>
    </location>
</feature>
<gene>
    <name evidence="2" type="ORF">ERX27_03680</name>
</gene>
<name>A0A4R6BEP9_9STAP</name>
<evidence type="ECO:0000256" key="1">
    <source>
        <dbReference type="SAM" id="Phobius"/>
    </source>
</evidence>
<organism evidence="2 3">
    <name type="scientific">Macrococcus brunensis</name>
    <dbReference type="NCBI Taxonomy" id="198483"/>
    <lineage>
        <taxon>Bacteria</taxon>
        <taxon>Bacillati</taxon>
        <taxon>Bacillota</taxon>
        <taxon>Bacilli</taxon>
        <taxon>Bacillales</taxon>
        <taxon>Staphylococcaceae</taxon>
        <taxon>Macrococcus</taxon>
    </lineage>
</organism>
<keyword evidence="1" id="KW-1133">Transmembrane helix</keyword>
<dbReference type="OrthoDB" id="4826010at2"/>
<accession>A0A4R6BEP9</accession>
<keyword evidence="1" id="KW-0472">Membrane</keyword>
<keyword evidence="3" id="KW-1185">Reference proteome</keyword>
<comment type="caution">
    <text evidence="2">The sequence shown here is derived from an EMBL/GenBank/DDBJ whole genome shotgun (WGS) entry which is preliminary data.</text>
</comment>
<protein>
    <recommendedName>
        <fullName evidence="4">General stress protein</fullName>
    </recommendedName>
</protein>
<evidence type="ECO:0000313" key="2">
    <source>
        <dbReference type="EMBL" id="TDL98249.1"/>
    </source>
</evidence>
<proteinExistence type="predicted"/>
<feature type="transmembrane region" description="Helical" evidence="1">
    <location>
        <begin position="87"/>
        <end position="109"/>
    </location>
</feature>
<reference evidence="2 3" key="1">
    <citation type="submission" date="2019-01" db="EMBL/GenBank/DDBJ databases">
        <title>Draft genome sequences of the type strains of six Macrococcus species.</title>
        <authorList>
            <person name="Mazhar S."/>
            <person name="Altermann E."/>
            <person name="Hill C."/>
            <person name="Mcauliffe O."/>
        </authorList>
    </citation>
    <scope>NUCLEOTIDE SEQUENCE [LARGE SCALE GENOMIC DNA]</scope>
    <source>
        <strain evidence="2 3">CCM4811</strain>
    </source>
</reference>
<dbReference type="RefSeq" id="WP_133431488.1">
    <property type="nucleotide sequence ID" value="NZ_SCWA01000005.1"/>
</dbReference>
<feature type="transmembrane region" description="Helical" evidence="1">
    <location>
        <begin position="12"/>
        <end position="33"/>
    </location>
</feature>
<sequence length="167" mass="19771">MPNKLQKEVNQLYYGEGLSGVGFLLLWFGTALFKPETRVFLLSPATFFSVLNISLILLTGSYFWGIMKHHVDRRKKLVLTDHQTQRFRLLQIFIIVMIIISTIAILVTLPHSHDMWLLIALTYIFMWLEYINYFHIRLSYLTSREFKQLVIKRKLTASHLRRAIKNK</sequence>
<feature type="transmembrane region" description="Helical" evidence="1">
    <location>
        <begin position="115"/>
        <end position="134"/>
    </location>
</feature>
<keyword evidence="1" id="KW-0812">Transmembrane</keyword>
<dbReference type="Proteomes" id="UP000295310">
    <property type="component" value="Unassembled WGS sequence"/>
</dbReference>